<proteinExistence type="predicted"/>
<dbReference type="Proteomes" id="UP000192578">
    <property type="component" value="Unassembled WGS sequence"/>
</dbReference>
<feature type="region of interest" description="Disordered" evidence="1">
    <location>
        <begin position="1"/>
        <end position="36"/>
    </location>
</feature>
<dbReference type="EMBL" id="MTYJ01000060">
    <property type="protein sequence ID" value="OQV17481.1"/>
    <property type="molecule type" value="Genomic_DNA"/>
</dbReference>
<evidence type="ECO:0000313" key="3">
    <source>
        <dbReference type="Proteomes" id="UP000192578"/>
    </source>
</evidence>
<comment type="caution">
    <text evidence="2">The sequence shown here is derived from an EMBL/GenBank/DDBJ whole genome shotgun (WGS) entry which is preliminary data.</text>
</comment>
<evidence type="ECO:0000256" key="1">
    <source>
        <dbReference type="SAM" id="MobiDB-lite"/>
    </source>
</evidence>
<reference evidence="3" key="1">
    <citation type="submission" date="2017-01" db="EMBL/GenBank/DDBJ databases">
        <title>Comparative genomics of anhydrobiosis in the tardigrade Hypsibius dujardini.</title>
        <authorList>
            <person name="Yoshida Y."/>
            <person name="Koutsovoulos G."/>
            <person name="Laetsch D."/>
            <person name="Stevens L."/>
            <person name="Kumar S."/>
            <person name="Horikawa D."/>
            <person name="Ishino K."/>
            <person name="Komine S."/>
            <person name="Tomita M."/>
            <person name="Blaxter M."/>
            <person name="Arakawa K."/>
        </authorList>
    </citation>
    <scope>NUCLEOTIDE SEQUENCE [LARGE SCALE GENOMIC DNA]</scope>
    <source>
        <strain evidence="3">Z151</strain>
    </source>
</reference>
<dbReference type="AlphaFoldDB" id="A0A1W0WQK1"/>
<name>A0A1W0WQK1_HYPEX</name>
<accession>A0A1W0WQK1</accession>
<keyword evidence="3" id="KW-1185">Reference proteome</keyword>
<organism evidence="2 3">
    <name type="scientific">Hypsibius exemplaris</name>
    <name type="common">Freshwater tardigrade</name>
    <dbReference type="NCBI Taxonomy" id="2072580"/>
    <lineage>
        <taxon>Eukaryota</taxon>
        <taxon>Metazoa</taxon>
        <taxon>Ecdysozoa</taxon>
        <taxon>Tardigrada</taxon>
        <taxon>Eutardigrada</taxon>
        <taxon>Parachela</taxon>
        <taxon>Hypsibioidea</taxon>
        <taxon>Hypsibiidae</taxon>
        <taxon>Hypsibius</taxon>
    </lineage>
</organism>
<gene>
    <name evidence="2" type="ORF">BV898_08415</name>
</gene>
<sequence length="99" mass="11316">MHTTPPSRHDDDDDDDDEDGPPRHDTPRQESCCVNFWTDPPSSSIDRGENYYYIGVATHCLLNEIGTTWTTIGAKRPRNPDFAIKITPFSAHTTHHFEF</sequence>
<protein>
    <submittedName>
        <fullName evidence="2">Uncharacterized protein</fullName>
    </submittedName>
</protein>
<evidence type="ECO:0000313" key="2">
    <source>
        <dbReference type="EMBL" id="OQV17481.1"/>
    </source>
</evidence>